<dbReference type="PROSITE" id="PS50005">
    <property type="entry name" value="TPR"/>
    <property type="match status" value="2"/>
</dbReference>
<reference evidence="4" key="1">
    <citation type="submission" date="2017-09" db="EMBL/GenBank/DDBJ databases">
        <title>Depth-based differentiation of microbial function through sediment-hosted aquifers and enrichment of novel symbionts in the deep terrestrial subsurface.</title>
        <authorList>
            <person name="Probst A.J."/>
            <person name="Ladd B."/>
            <person name="Jarett J.K."/>
            <person name="Geller-Mcgrath D.E."/>
            <person name="Sieber C.M.K."/>
            <person name="Emerson J.B."/>
            <person name="Anantharaman K."/>
            <person name="Thomas B.C."/>
            <person name="Malmstrom R."/>
            <person name="Stieglmeier M."/>
            <person name="Klingl A."/>
            <person name="Woyke T."/>
            <person name="Ryan C.M."/>
            <person name="Banfield J.F."/>
        </authorList>
    </citation>
    <scope>NUCLEOTIDE SEQUENCE [LARGE SCALE GENOMIC DNA]</scope>
</reference>
<protein>
    <submittedName>
        <fullName evidence="3">Uncharacterized protein</fullName>
    </submittedName>
</protein>
<dbReference type="Pfam" id="PF14559">
    <property type="entry name" value="TPR_19"/>
    <property type="match status" value="1"/>
</dbReference>
<dbReference type="PROSITE" id="PS50293">
    <property type="entry name" value="TPR_REGION"/>
    <property type="match status" value="1"/>
</dbReference>
<dbReference type="PANTHER" id="PTHR12558">
    <property type="entry name" value="CELL DIVISION CYCLE 16,23,27"/>
    <property type="match status" value="1"/>
</dbReference>
<keyword evidence="2" id="KW-0812">Transmembrane</keyword>
<feature type="repeat" description="TPR" evidence="1">
    <location>
        <begin position="209"/>
        <end position="242"/>
    </location>
</feature>
<accession>A0A2H0VCB3</accession>
<dbReference type="Pfam" id="PF00515">
    <property type="entry name" value="TPR_1"/>
    <property type="match status" value="1"/>
</dbReference>
<evidence type="ECO:0000256" key="2">
    <source>
        <dbReference type="SAM" id="Phobius"/>
    </source>
</evidence>
<dbReference type="Proteomes" id="UP000230557">
    <property type="component" value="Unassembled WGS sequence"/>
</dbReference>
<dbReference type="Gene3D" id="1.25.40.10">
    <property type="entry name" value="Tetratricopeptide repeat domain"/>
    <property type="match status" value="1"/>
</dbReference>
<keyword evidence="2" id="KW-0472">Membrane</keyword>
<evidence type="ECO:0000256" key="1">
    <source>
        <dbReference type="PROSITE-ProRule" id="PRU00339"/>
    </source>
</evidence>
<dbReference type="InterPro" id="IPR019734">
    <property type="entry name" value="TPR_rpt"/>
</dbReference>
<feature type="repeat" description="TPR" evidence="1">
    <location>
        <begin position="175"/>
        <end position="208"/>
    </location>
</feature>
<sequence>MFKLLPQLIVIISIATIILIILRRLPQVIIRQESGSVGASPETAGTRRVVIFVGKIKNWLVSFYKCLASFVAEAKSHTNSSNYLERFSRALHFKSLKSQLRKPTGEVSEHLSEAADHIKNSNLESAEQSLLEIIKEDPGNKDAYEGLGKLYIDQKKFFDALEVYLYLTKKHPDIDKFFSRLGLIYFNLGKYDESIKAYRQSIDLKPDSPNRLINLSLCYEAKKQTEKAVEAVEKALILSPDNPKYMLLLSDFLVTSGKKELAKKLLEKVLELEPTNDSARDKLRQLKF</sequence>
<evidence type="ECO:0000313" key="3">
    <source>
        <dbReference type="EMBL" id="PIR96758.1"/>
    </source>
</evidence>
<gene>
    <name evidence="3" type="ORF">COT91_05025</name>
</gene>
<proteinExistence type="predicted"/>
<dbReference type="SUPFAM" id="SSF48452">
    <property type="entry name" value="TPR-like"/>
    <property type="match status" value="1"/>
</dbReference>
<feature type="transmembrane region" description="Helical" evidence="2">
    <location>
        <begin position="6"/>
        <end position="22"/>
    </location>
</feature>
<evidence type="ECO:0000313" key="4">
    <source>
        <dbReference type="Proteomes" id="UP000230557"/>
    </source>
</evidence>
<dbReference type="PANTHER" id="PTHR12558:SF13">
    <property type="entry name" value="CELL DIVISION CYCLE PROTEIN 27 HOMOLOG"/>
    <property type="match status" value="1"/>
</dbReference>
<comment type="caution">
    <text evidence="3">The sequence shown here is derived from an EMBL/GenBank/DDBJ whole genome shotgun (WGS) entry which is preliminary data.</text>
</comment>
<name>A0A2H0VCB3_9BACT</name>
<organism evidence="3 4">
    <name type="scientific">Candidatus Doudnabacteria bacterium CG10_big_fil_rev_8_21_14_0_10_41_10</name>
    <dbReference type="NCBI Taxonomy" id="1974551"/>
    <lineage>
        <taxon>Bacteria</taxon>
        <taxon>Candidatus Doudnaibacteriota</taxon>
    </lineage>
</organism>
<dbReference type="AlphaFoldDB" id="A0A2H0VCB3"/>
<keyword evidence="1" id="KW-0802">TPR repeat</keyword>
<dbReference type="SMART" id="SM00028">
    <property type="entry name" value="TPR"/>
    <property type="match status" value="5"/>
</dbReference>
<dbReference type="Pfam" id="PF13432">
    <property type="entry name" value="TPR_16"/>
    <property type="match status" value="1"/>
</dbReference>
<dbReference type="EMBL" id="PFAJ01000064">
    <property type="protein sequence ID" value="PIR96758.1"/>
    <property type="molecule type" value="Genomic_DNA"/>
</dbReference>
<dbReference type="InterPro" id="IPR011990">
    <property type="entry name" value="TPR-like_helical_dom_sf"/>
</dbReference>
<keyword evidence="2" id="KW-1133">Transmembrane helix</keyword>